<proteinExistence type="predicted"/>
<dbReference type="Proteomes" id="UP001446871">
    <property type="component" value="Unassembled WGS sequence"/>
</dbReference>
<comment type="caution">
    <text evidence="1">The sequence shown here is derived from an EMBL/GenBank/DDBJ whole genome shotgun (WGS) entry which is preliminary data.</text>
</comment>
<evidence type="ECO:0000313" key="1">
    <source>
        <dbReference type="EMBL" id="KAK8083927.1"/>
    </source>
</evidence>
<name>A0ABR1WKA8_9PEZI</name>
<protein>
    <recommendedName>
        <fullName evidence="3">F-box domain-containing protein</fullName>
    </recommendedName>
</protein>
<dbReference type="EMBL" id="JAQQWM010000001">
    <property type="protein sequence ID" value="KAK8083927.1"/>
    <property type="molecule type" value="Genomic_DNA"/>
</dbReference>
<keyword evidence="2" id="KW-1185">Reference proteome</keyword>
<sequence length="423" mass="48677">MVPQLPPEIWRLVFTQLSSEVSRAKRRILERQVIGIPTITNDWNARRRVTKALMNLCQVSRGFGALAQPELFRLYEPVDGKSSNTLPQYISFLQTILARPDLADCVREVHLGRLGHFIRSSHGRRTYRQMALCLRFDAADLRPVGNRSSAEGLHMLAMLLTRNIEVMSARMQQLPDAMGFLEQITAMGVAKPLERVRDLTLQSRGDEFSNFELCSIEPCNNFELCRFFPLLALTPNVTRLCLAHCDITWIPDGLPHQRRRLEKYVPRGLKTLEIWHSCIQHESMGILLAHLTNLETFVYYTRKCWNAGTTATYVNARGREVTAKQLVHHLLPAKDTLKNLRLCWHKPHQYLNGEDLGDDPARVTEDDFAEFACLRDDTGFRGYDWGTVVFEEWWMPDTVDRPIEYILARSRGGDEDEAPDTQR</sequence>
<evidence type="ECO:0008006" key="3">
    <source>
        <dbReference type="Google" id="ProtNLM"/>
    </source>
</evidence>
<reference evidence="1 2" key="1">
    <citation type="submission" date="2023-01" db="EMBL/GenBank/DDBJ databases">
        <title>Analysis of 21 Apiospora genomes using comparative genomics revels a genus with tremendous synthesis potential of carbohydrate active enzymes and secondary metabolites.</title>
        <authorList>
            <person name="Sorensen T."/>
        </authorList>
    </citation>
    <scope>NUCLEOTIDE SEQUENCE [LARGE SCALE GENOMIC DNA]</scope>
    <source>
        <strain evidence="1 2">CBS 83171</strain>
    </source>
</reference>
<evidence type="ECO:0000313" key="2">
    <source>
        <dbReference type="Proteomes" id="UP001446871"/>
    </source>
</evidence>
<gene>
    <name evidence="1" type="ORF">PG996_002708</name>
</gene>
<accession>A0ABR1WKA8</accession>
<organism evidence="1 2">
    <name type="scientific">Apiospora saccharicola</name>
    <dbReference type="NCBI Taxonomy" id="335842"/>
    <lineage>
        <taxon>Eukaryota</taxon>
        <taxon>Fungi</taxon>
        <taxon>Dikarya</taxon>
        <taxon>Ascomycota</taxon>
        <taxon>Pezizomycotina</taxon>
        <taxon>Sordariomycetes</taxon>
        <taxon>Xylariomycetidae</taxon>
        <taxon>Amphisphaeriales</taxon>
        <taxon>Apiosporaceae</taxon>
        <taxon>Apiospora</taxon>
    </lineage>
</organism>